<sequence>MLAETLFGTDKNGERRVKVLPESQCGQWEQSNDTRDVPVGNKAFHCPACHSTGALFLPHQVIGVIEGEYDEDEVICDMESEGEIQVCPLCDGEGTLDELDA</sequence>
<name>A0AA96EKT7_9CAUD</name>
<proteinExistence type="predicted"/>
<protein>
    <submittedName>
        <fullName evidence="1">Uncharacterized protein</fullName>
    </submittedName>
</protein>
<dbReference type="EMBL" id="OR338916">
    <property type="protein sequence ID" value="WNL49474.1"/>
    <property type="molecule type" value="Genomic_DNA"/>
</dbReference>
<dbReference type="Proteomes" id="UP001304814">
    <property type="component" value="Segment"/>
</dbReference>
<reference evidence="1 2" key="1">
    <citation type="submission" date="2023-07" db="EMBL/GenBank/DDBJ databases">
        <title>Isolation and characterization of Bacillus cereus bacteriophage DZ1 and its application in foods.</title>
        <authorList>
            <person name="Huang Z."/>
            <person name="Ding Y."/>
            <person name="Wu Q."/>
        </authorList>
    </citation>
    <scope>NUCLEOTIDE SEQUENCE [LARGE SCALE GENOMIC DNA]</scope>
</reference>
<organism evidence="1 2">
    <name type="scientific">Bacillus phage DZ1</name>
    <dbReference type="NCBI Taxonomy" id="3075862"/>
    <lineage>
        <taxon>Viruses</taxon>
        <taxon>Duplodnaviria</taxon>
        <taxon>Heunggongvirae</taxon>
        <taxon>Uroviricota</taxon>
        <taxon>Caudoviricetes</taxon>
        <taxon>Ehrlichviridae</taxon>
        <taxon>Dazunavirus</taxon>
        <taxon>Dazunavirus DZ1</taxon>
    </lineage>
</organism>
<evidence type="ECO:0000313" key="2">
    <source>
        <dbReference type="Proteomes" id="UP001304814"/>
    </source>
</evidence>
<keyword evidence="2" id="KW-1185">Reference proteome</keyword>
<evidence type="ECO:0000313" key="1">
    <source>
        <dbReference type="EMBL" id="WNL49474.1"/>
    </source>
</evidence>
<accession>A0AA96EKT7</accession>